<dbReference type="SUPFAM" id="SSF159234">
    <property type="entry name" value="FomD-like"/>
    <property type="match status" value="1"/>
</dbReference>
<dbReference type="Gene3D" id="2.40.380.10">
    <property type="entry name" value="FomD-like"/>
    <property type="match status" value="1"/>
</dbReference>
<dbReference type="KEGG" id="cthd:CDO33_17335"/>
<dbReference type="Proteomes" id="UP000236151">
    <property type="component" value="Unassembled WGS sequence"/>
</dbReference>
<evidence type="ECO:0000259" key="1">
    <source>
        <dbReference type="Pfam" id="PF04167"/>
    </source>
</evidence>
<gene>
    <name evidence="2" type="ORF">CDQ84_15575</name>
</gene>
<dbReference type="PANTHER" id="PTHR41271">
    <property type="entry name" value="DUF402 DOMAIN-CONTAINING PROTEIN"/>
    <property type="match status" value="1"/>
</dbReference>
<dbReference type="EMBL" id="NIOJ01000051">
    <property type="protein sequence ID" value="PNT96306.1"/>
    <property type="molecule type" value="Genomic_DNA"/>
</dbReference>
<dbReference type="OrthoDB" id="2064617at2"/>
<dbReference type="PANTHER" id="PTHR41271:SF1">
    <property type="entry name" value="DUF402 DOMAIN-CONTAINING PROTEIN"/>
    <property type="match status" value="1"/>
</dbReference>
<keyword evidence="3" id="KW-1185">Reference proteome</keyword>
<dbReference type="Pfam" id="PF04167">
    <property type="entry name" value="DUF402"/>
    <property type="match status" value="1"/>
</dbReference>
<proteinExistence type="predicted"/>
<comment type="caution">
    <text evidence="2">The sequence shown here is derived from an EMBL/GenBank/DDBJ whole genome shotgun (WGS) entry which is preliminary data.</text>
</comment>
<reference evidence="3" key="1">
    <citation type="submission" date="2017-06" db="EMBL/GenBank/DDBJ databases">
        <title>Investigating the central metabolism of Clostridium thermosuccinogenes.</title>
        <authorList>
            <person name="Koendjbiharie J.G."/>
            <person name="Van Kranenburg R."/>
            <person name="Vriesendorp B."/>
        </authorList>
    </citation>
    <scope>NUCLEOTIDE SEQUENCE [LARGE SCALE GENOMIC DNA]</scope>
    <source>
        <strain evidence="3">DSM 5806</strain>
    </source>
</reference>
<dbReference type="RefSeq" id="WP_103082658.1">
    <property type="nucleotide sequence ID" value="NZ_CP021850.1"/>
</dbReference>
<dbReference type="InterPro" id="IPR007295">
    <property type="entry name" value="DUF402"/>
</dbReference>
<name>A0A2K2F917_9CLOT</name>
<sequence>MRKPTIYRKRFIPFETVDISGDELLLRTDDVLITRWKAIKPRNDISGGISYTFLKEGYKIGRFYDNDGKFIYWYCDIIDVEYNEKLDVLTLIDLLVDIKLMPDGTLLVLDADELAEALEKELITKEQAVSALRKLDHVLKTIYEGNFPPKICRKEEYWVL</sequence>
<dbReference type="InterPro" id="IPR035930">
    <property type="entry name" value="FomD-like_sf"/>
</dbReference>
<evidence type="ECO:0000313" key="3">
    <source>
        <dbReference type="Proteomes" id="UP000236151"/>
    </source>
</evidence>
<accession>A0A2K2F917</accession>
<protein>
    <submittedName>
        <fullName evidence="2">DUF402 domain-containing protein</fullName>
    </submittedName>
</protein>
<evidence type="ECO:0000313" key="2">
    <source>
        <dbReference type="EMBL" id="PNT96306.1"/>
    </source>
</evidence>
<organism evidence="2 3">
    <name type="scientific">Clostridium thermosuccinogenes</name>
    <dbReference type="NCBI Taxonomy" id="84032"/>
    <lineage>
        <taxon>Bacteria</taxon>
        <taxon>Bacillati</taxon>
        <taxon>Bacillota</taxon>
        <taxon>Clostridia</taxon>
        <taxon>Eubacteriales</taxon>
        <taxon>Clostridiaceae</taxon>
        <taxon>Clostridium</taxon>
    </lineage>
</organism>
<dbReference type="AlphaFoldDB" id="A0A2K2F917"/>
<feature type="domain" description="DUF402" evidence="1">
    <location>
        <begin position="8"/>
        <end position="147"/>
    </location>
</feature>